<protein>
    <submittedName>
        <fullName evidence="10">Eukaryotic translation initiation factor 4 gamma 1</fullName>
    </submittedName>
</protein>
<feature type="region of interest" description="Disordered" evidence="7">
    <location>
        <begin position="720"/>
        <end position="748"/>
    </location>
</feature>
<feature type="region of interest" description="Disordered" evidence="7">
    <location>
        <begin position="542"/>
        <end position="601"/>
    </location>
</feature>
<keyword evidence="5" id="KW-0694">RNA-binding</keyword>
<dbReference type="FunFam" id="1.25.40.180:FF:000002">
    <property type="entry name" value="Eukaryotic translation initiation factor 4 gamma, 3, putative"/>
    <property type="match status" value="1"/>
</dbReference>
<dbReference type="GeneTree" id="ENSGT00940000154648"/>
<feature type="compositionally biased region" description="Polar residues" evidence="7">
    <location>
        <begin position="64"/>
        <end position="74"/>
    </location>
</feature>
<dbReference type="CDD" id="cd11559">
    <property type="entry name" value="W2_eIF4G1_like"/>
    <property type="match status" value="1"/>
</dbReference>
<feature type="compositionally biased region" description="Basic and acidic residues" evidence="7">
    <location>
        <begin position="1191"/>
        <end position="1239"/>
    </location>
</feature>
<dbReference type="PROSITE" id="PS51363">
    <property type="entry name" value="W2"/>
    <property type="match status" value="1"/>
</dbReference>
<name>A0A671Y3F2_SPAAU</name>
<feature type="domain" description="MI" evidence="9">
    <location>
        <begin position="1257"/>
        <end position="1379"/>
    </location>
</feature>
<dbReference type="Gene3D" id="1.25.40.180">
    <property type="match status" value="3"/>
</dbReference>
<dbReference type="GO" id="GO:0016281">
    <property type="term" value="C:eukaryotic translation initiation factor 4F complex"/>
    <property type="evidence" value="ECO:0007669"/>
    <property type="project" value="TreeGrafter"/>
</dbReference>
<feature type="compositionally biased region" description="Pro residues" evidence="7">
    <location>
        <begin position="40"/>
        <end position="50"/>
    </location>
</feature>
<feature type="compositionally biased region" description="Gly residues" evidence="7">
    <location>
        <begin position="1091"/>
        <end position="1105"/>
    </location>
</feature>
<feature type="compositionally biased region" description="Basic and acidic residues" evidence="7">
    <location>
        <begin position="366"/>
        <end position="385"/>
    </location>
</feature>
<keyword evidence="4" id="KW-0810">Translation regulation</keyword>
<dbReference type="PROSITE" id="PS51366">
    <property type="entry name" value="MI"/>
    <property type="match status" value="1"/>
</dbReference>
<dbReference type="SUPFAM" id="SSF48371">
    <property type="entry name" value="ARM repeat"/>
    <property type="match status" value="3"/>
</dbReference>
<keyword evidence="3" id="KW-0597">Phosphoprotein</keyword>
<feature type="compositionally biased region" description="Gly residues" evidence="7">
    <location>
        <begin position="1025"/>
        <end position="1043"/>
    </location>
</feature>
<evidence type="ECO:0000313" key="10">
    <source>
        <dbReference type="Ensembl" id="ENSSAUP00010055631.1"/>
    </source>
</evidence>
<dbReference type="GO" id="GO:0003729">
    <property type="term" value="F:mRNA binding"/>
    <property type="evidence" value="ECO:0007669"/>
    <property type="project" value="TreeGrafter"/>
</dbReference>
<dbReference type="Pfam" id="PF02847">
    <property type="entry name" value="MA3"/>
    <property type="match status" value="1"/>
</dbReference>
<feature type="compositionally biased region" description="Polar residues" evidence="7">
    <location>
        <begin position="1117"/>
        <end position="1131"/>
    </location>
</feature>
<keyword evidence="2" id="KW-0396">Initiation factor</keyword>
<evidence type="ECO:0000313" key="11">
    <source>
        <dbReference type="Proteomes" id="UP000472265"/>
    </source>
</evidence>
<accession>A0A671Y3F2</accession>
<evidence type="ECO:0000256" key="2">
    <source>
        <dbReference type="ARBA" id="ARBA00022540"/>
    </source>
</evidence>
<reference evidence="10" key="1">
    <citation type="submission" date="2021-04" db="EMBL/GenBank/DDBJ databases">
        <authorList>
            <consortium name="Wellcome Sanger Institute Data Sharing"/>
        </authorList>
    </citation>
    <scope>NUCLEOTIDE SEQUENCE [LARGE SCALE GENOMIC DNA]</scope>
</reference>
<evidence type="ECO:0000256" key="6">
    <source>
        <dbReference type="ARBA" id="ARBA00022917"/>
    </source>
</evidence>
<feature type="region of interest" description="Disordered" evidence="7">
    <location>
        <begin position="1"/>
        <end position="97"/>
    </location>
</feature>
<feature type="compositionally biased region" description="Polar residues" evidence="7">
    <location>
        <begin position="396"/>
        <end position="409"/>
    </location>
</feature>
<keyword evidence="6" id="KW-0648">Protein biosynthesis</keyword>
<dbReference type="Proteomes" id="UP000472265">
    <property type="component" value="Chromosome 2"/>
</dbReference>
<evidence type="ECO:0000256" key="3">
    <source>
        <dbReference type="ARBA" id="ARBA00022553"/>
    </source>
</evidence>
<keyword evidence="11" id="KW-1185">Reference proteome</keyword>
<feature type="region of interest" description="Disordered" evidence="7">
    <location>
        <begin position="1020"/>
        <end position="1067"/>
    </location>
</feature>
<evidence type="ECO:0000256" key="7">
    <source>
        <dbReference type="SAM" id="MobiDB-lite"/>
    </source>
</evidence>
<evidence type="ECO:0000259" key="9">
    <source>
        <dbReference type="PROSITE" id="PS51366"/>
    </source>
</evidence>
<feature type="compositionally biased region" description="Basic and acidic residues" evidence="7">
    <location>
        <begin position="1151"/>
        <end position="1183"/>
    </location>
</feature>
<proteinExistence type="inferred from homology"/>
<dbReference type="GO" id="GO:0006417">
    <property type="term" value="P:regulation of translation"/>
    <property type="evidence" value="ECO:0007669"/>
    <property type="project" value="UniProtKB-KW"/>
</dbReference>
<feature type="compositionally biased region" description="Pro residues" evidence="7">
    <location>
        <begin position="84"/>
        <end position="94"/>
    </location>
</feature>
<dbReference type="SMART" id="SM00543">
    <property type="entry name" value="MIF4G"/>
    <property type="match status" value="1"/>
</dbReference>
<evidence type="ECO:0000256" key="5">
    <source>
        <dbReference type="ARBA" id="ARBA00022884"/>
    </source>
</evidence>
<dbReference type="InterPro" id="IPR016024">
    <property type="entry name" value="ARM-type_fold"/>
</dbReference>
<feature type="compositionally biased region" description="Low complexity" evidence="7">
    <location>
        <begin position="1132"/>
        <end position="1143"/>
    </location>
</feature>
<feature type="compositionally biased region" description="Polar residues" evidence="7">
    <location>
        <begin position="290"/>
        <end position="300"/>
    </location>
</feature>
<gene>
    <name evidence="10" type="primary">EIF4G1</name>
</gene>
<reference evidence="10" key="3">
    <citation type="submission" date="2025-09" db="UniProtKB">
        <authorList>
            <consortium name="Ensembl"/>
        </authorList>
    </citation>
    <scope>IDENTIFICATION</scope>
</reference>
<evidence type="ECO:0000256" key="1">
    <source>
        <dbReference type="ARBA" id="ARBA00005775"/>
    </source>
</evidence>
<feature type="region of interest" description="Disordered" evidence="7">
    <location>
        <begin position="1090"/>
        <end position="1258"/>
    </location>
</feature>
<dbReference type="Pfam" id="PF02854">
    <property type="entry name" value="MIF4G"/>
    <property type="match status" value="1"/>
</dbReference>
<organism evidence="10 11">
    <name type="scientific">Sparus aurata</name>
    <name type="common">Gilthead sea bream</name>
    <dbReference type="NCBI Taxonomy" id="8175"/>
    <lineage>
        <taxon>Eukaryota</taxon>
        <taxon>Metazoa</taxon>
        <taxon>Chordata</taxon>
        <taxon>Craniata</taxon>
        <taxon>Vertebrata</taxon>
        <taxon>Euteleostomi</taxon>
        <taxon>Actinopterygii</taxon>
        <taxon>Neopterygii</taxon>
        <taxon>Teleostei</taxon>
        <taxon>Neoteleostei</taxon>
        <taxon>Acanthomorphata</taxon>
        <taxon>Eupercaria</taxon>
        <taxon>Spariformes</taxon>
        <taxon>Sparidae</taxon>
        <taxon>Sparus</taxon>
    </lineage>
</organism>
<dbReference type="FunFam" id="1.25.40.180:FF:000003">
    <property type="entry name" value="Putative eukaryotic translation initiation factor 4 gamma 1"/>
    <property type="match status" value="1"/>
</dbReference>
<dbReference type="Ensembl" id="ENSSAUT00010058447.1">
    <property type="protein sequence ID" value="ENSSAUP00010055631.1"/>
    <property type="gene ID" value="ENSSAUG00010021451.1"/>
</dbReference>
<dbReference type="InterPro" id="IPR003890">
    <property type="entry name" value="MIF4G-like_typ-3"/>
</dbReference>
<dbReference type="GO" id="GO:0003743">
    <property type="term" value="F:translation initiation factor activity"/>
    <property type="evidence" value="ECO:0007669"/>
    <property type="project" value="UniProtKB-KW"/>
</dbReference>
<comment type="similarity">
    <text evidence="1">Belongs to the eukaryotic initiation factor 4G family.</text>
</comment>
<evidence type="ECO:0000259" key="8">
    <source>
        <dbReference type="PROSITE" id="PS51363"/>
    </source>
</evidence>
<dbReference type="InterPro" id="IPR003307">
    <property type="entry name" value="W2_domain"/>
</dbReference>
<feature type="region of interest" description="Disordered" evidence="7">
    <location>
        <begin position="196"/>
        <end position="410"/>
    </location>
</feature>
<evidence type="ECO:0000256" key="4">
    <source>
        <dbReference type="ARBA" id="ARBA00022845"/>
    </source>
</evidence>
<feature type="compositionally biased region" description="Pro residues" evidence="7">
    <location>
        <begin position="332"/>
        <end position="359"/>
    </location>
</feature>
<dbReference type="SMART" id="SM00515">
    <property type="entry name" value="eIF5C"/>
    <property type="match status" value="1"/>
</dbReference>
<reference evidence="10" key="2">
    <citation type="submission" date="2025-08" db="UniProtKB">
        <authorList>
            <consortium name="Ensembl"/>
        </authorList>
    </citation>
    <scope>IDENTIFICATION</scope>
</reference>
<dbReference type="FunFam" id="1.25.40.180:FF:000001">
    <property type="entry name" value="Eukaryotic translation initiation factor 4 gamma, 3, putative"/>
    <property type="match status" value="1"/>
</dbReference>
<dbReference type="SMART" id="SM00544">
    <property type="entry name" value="MA3"/>
    <property type="match status" value="1"/>
</dbReference>
<sequence length="1615" mass="178423">MNKAPQPITGSPSNPHPAPSPGLSQPSFPPGQPPSVVFATPPPQMNPTPQPRQFAPGPRPIHQQVLTPYYTNRANLPPSSGPRGVPPSSGPRPVTPTHVYQAGPGSQMMMIPGQQLPFASSPQGPAYFIPGQVGYCTAVVSTLALWCKVNVFICPLCLYQVMAVRLRLVCVYILLSVCSTAGAYYPAQPQFTPSVQPAPVIMNPAPQQQQPPPQPPQHIHTKRERKQIRIRDPNQGGRDITEEIMSGGRSGSTPTPPQVSFIIYSGNGKPTPPPLSKTPELAKSDPIPTDATSSDTNTKPSSPPPLSAAEDTLDTISTLAPSALVADVMDAPPAPREPTPPPQSAPEVPAYPAPLPDPVPTSAAQDKTDKKATEMVEEKEVVVKEDDAEVEEAVLSSDTPLAPSSTANGVTKVEPERLSVVLPLSQLEAPLESPIAQPEELRLPNGLPLPAPQDPEVPIVNLAEHDDSPIAEPDISQQPIIHTSTATIQAAPTSVVQAVPAPVDQPAPAAAVQEIPAAAVQEIPADPVVHAAPTQLEVKDTVPPVALDVKEETPVPQSAAEEEKPSPAEMVSIADSAPETVPTPPPSTAEEREDTPPPQTVTPALVETTMQEQWKPINPEEKKQYDREFLLGFQFISASMNKPEGLPAISDVVLDKANKTPLRQLDPSRLPGMNCGPDFTPSFANLGRPGMGGGNRGPQMQRKEPRKIITTMSLSDDVQLNKAEKAWKPSTKKASRGRGDEEENDQENIKTQELFKRVRSILNKLTPQKFQQLMKQVTELTIDTEERLKGVIDLTFEKAISEPDFSVAYANMCRCLMGLKVQIPDKPGATVNFRKLLLNRCQKEFEKDKDDDVIFEKKQRELEAASEGEKQRLIEELQDSKDKARRRSLGNIKFIGELFKLKMLTEVIMHDCIVKLLKNHDEESLECLCRLLSTIGKDLDFEKAKPRMDQYFNQMEKIIKEKKTSSRIRFMLQDVLDLRRNNWVPRRGDQGPKTIDQIHKEAEMEEHREQARVQQALVSKKELGSGPGGRMGGGGQGGRGGPHTPGRGAPPQDEGWNTVPISKNRPIDTSRLSKITKTPVLDFNNQLLAPGGKGTWGSWGKGSSGGTSTKPADSGRPATSTLNRFSALQQPSSSAGSALDSGGRVPQRNSSSRERGDNFDRSNRGGDRFDRREERRDDRDRNRLQITKRSFSRENEERSREREQRGSADPVRRVASMTDERDRSSRERARSKENAKRETATPPPPQTPTKPALTEEELSKKSTAIIEEYLHINDMKEALQCVQEMNSTELLFVFVRNGLESTLERSTIAREHMGVLLHQLIKTGTLPTLQYYKGLQDILEVAEDMAIDIPHIWLYLAELITPMLHEGGIPMGELFREISKPLIPLGKAGVLLVQILTLLCNGMSHKKAGTMWREAGLGWKEFLPEDEDVNKFVTEQNVEFTLSDESEKSKKKELNSAELTKQLDKLIQDQADNQRIFDWVEANLDEQQTSSNLFVRALMTSVCQSAVICENPYKVDSEKIKQRAKLLQKYLKDEQKELQALYALQALMVQMEQPANLLRMFFDSLYDEDVIKEEAFYKWESSKDPAEQQGKGVALKSVTAFFTWLREAEDESDNS</sequence>
<dbReference type="PANTHER" id="PTHR23253">
    <property type="entry name" value="EUKARYOTIC TRANSLATION INITIATION FACTOR 4 GAMMA"/>
    <property type="match status" value="1"/>
</dbReference>
<dbReference type="InterPro" id="IPR003891">
    <property type="entry name" value="Initiation_fac_eIF4g_MI"/>
</dbReference>
<dbReference type="Pfam" id="PF02020">
    <property type="entry name" value="W2"/>
    <property type="match status" value="1"/>
</dbReference>
<dbReference type="PANTHER" id="PTHR23253:SF10">
    <property type="entry name" value="EUKARYOTIC TRANSLATION INITIATION FACTOR 4 GAMMA 1"/>
    <property type="match status" value="1"/>
</dbReference>
<feature type="domain" description="W2" evidence="8">
    <location>
        <begin position="1444"/>
        <end position="1615"/>
    </location>
</feature>